<dbReference type="AlphaFoldDB" id="A0A9Q1BNN9"/>
<comment type="caution">
    <text evidence="1">The sequence shown here is derived from an EMBL/GenBank/DDBJ whole genome shotgun (WGS) entry which is preliminary data.</text>
</comment>
<evidence type="ECO:0000313" key="2">
    <source>
        <dbReference type="Proteomes" id="UP001152320"/>
    </source>
</evidence>
<proteinExistence type="predicted"/>
<gene>
    <name evidence="1" type="ORF">HOLleu_29303</name>
</gene>
<organism evidence="1 2">
    <name type="scientific">Holothuria leucospilota</name>
    <name type="common">Black long sea cucumber</name>
    <name type="synonym">Mertensiothuria leucospilota</name>
    <dbReference type="NCBI Taxonomy" id="206669"/>
    <lineage>
        <taxon>Eukaryota</taxon>
        <taxon>Metazoa</taxon>
        <taxon>Echinodermata</taxon>
        <taxon>Eleutherozoa</taxon>
        <taxon>Echinozoa</taxon>
        <taxon>Holothuroidea</taxon>
        <taxon>Aspidochirotacea</taxon>
        <taxon>Aspidochirotida</taxon>
        <taxon>Holothuriidae</taxon>
        <taxon>Holothuria</taxon>
    </lineage>
</organism>
<sequence>MVQTESMYTRTGCTVIDIWSKEHKCKHHYIFFCCVGLIARVTDHLCTGTMLGTTNTWSTVEYVQTWTRTCRRNDAYPIKSLLRRKCPPSNVQECAVKSGVGPFGCIFQVWKKLGRQDMMTKESGGYRAFFGEIVSSEERFLKGTLSQYPEKKLKKTSEY</sequence>
<protein>
    <submittedName>
        <fullName evidence="1">Uncharacterized protein</fullName>
    </submittedName>
</protein>
<accession>A0A9Q1BNN9</accession>
<reference evidence="1" key="1">
    <citation type="submission" date="2021-10" db="EMBL/GenBank/DDBJ databases">
        <title>Tropical sea cucumber genome reveals ecological adaptation and Cuvierian tubules defense mechanism.</title>
        <authorList>
            <person name="Chen T."/>
        </authorList>
    </citation>
    <scope>NUCLEOTIDE SEQUENCE</scope>
    <source>
        <strain evidence="1">Nanhai2018</strain>
        <tissue evidence="1">Muscle</tissue>
    </source>
</reference>
<dbReference type="Proteomes" id="UP001152320">
    <property type="component" value="Chromosome 14"/>
</dbReference>
<keyword evidence="2" id="KW-1185">Reference proteome</keyword>
<name>A0A9Q1BNN9_HOLLE</name>
<dbReference type="EMBL" id="JAIZAY010000014">
    <property type="protein sequence ID" value="KAJ8029810.1"/>
    <property type="molecule type" value="Genomic_DNA"/>
</dbReference>
<evidence type="ECO:0000313" key="1">
    <source>
        <dbReference type="EMBL" id="KAJ8029810.1"/>
    </source>
</evidence>